<keyword evidence="10" id="KW-1015">Disulfide bond</keyword>
<dbReference type="GO" id="GO:0046872">
    <property type="term" value="F:metal ion binding"/>
    <property type="evidence" value="ECO:0007669"/>
    <property type="project" value="UniProtKB-KW"/>
</dbReference>
<gene>
    <name evidence="14" type="primary">ctaA</name>
    <name evidence="14" type="ORF">NFRAN_0230</name>
</gene>
<keyword evidence="9 13" id="KW-0472">Membrane</keyword>
<feature type="transmembrane region" description="Helical" evidence="13">
    <location>
        <begin position="100"/>
        <end position="119"/>
    </location>
</feature>
<comment type="subcellular location">
    <subcellularLocation>
        <location evidence="1">Membrane</location>
        <topology evidence="1">Multi-pass membrane protein</topology>
    </subcellularLocation>
</comment>
<dbReference type="InterPro" id="IPR003780">
    <property type="entry name" value="COX15/CtaA_fam"/>
</dbReference>
<dbReference type="KEGG" id="nfn:NFRAN_0230"/>
<dbReference type="Proteomes" id="UP000294299">
    <property type="component" value="Chromosome NFRAN"/>
</dbReference>
<dbReference type="Pfam" id="PF02628">
    <property type="entry name" value="COX15-CtaA"/>
    <property type="match status" value="1"/>
</dbReference>
<keyword evidence="2" id="KW-1003">Cell membrane</keyword>
<keyword evidence="7" id="KW-0408">Iron</keyword>
<dbReference type="GO" id="GO:0016491">
    <property type="term" value="F:oxidoreductase activity"/>
    <property type="evidence" value="ECO:0007669"/>
    <property type="project" value="UniProtKB-KW"/>
</dbReference>
<dbReference type="AlphaFoldDB" id="A0A484IC06"/>
<dbReference type="GeneID" id="39419799"/>
<dbReference type="PANTHER" id="PTHR35457:SF1">
    <property type="entry name" value="HEME A SYNTHASE"/>
    <property type="match status" value="1"/>
</dbReference>
<comment type="pathway">
    <text evidence="11">Porphyrin-containing compound metabolism.</text>
</comment>
<feature type="transmembrane region" description="Helical" evidence="13">
    <location>
        <begin position="68"/>
        <end position="88"/>
    </location>
</feature>
<dbReference type="GO" id="GO:0006784">
    <property type="term" value="P:heme A biosynthetic process"/>
    <property type="evidence" value="ECO:0007669"/>
    <property type="project" value="InterPro"/>
</dbReference>
<evidence type="ECO:0000256" key="12">
    <source>
        <dbReference type="SAM" id="MobiDB-lite"/>
    </source>
</evidence>
<organism evidence="14 15">
    <name type="scientific">Candidatus Nitrosocosmicus franklandianus</name>
    <dbReference type="NCBI Taxonomy" id="1798806"/>
    <lineage>
        <taxon>Archaea</taxon>
        <taxon>Nitrososphaerota</taxon>
        <taxon>Nitrososphaeria</taxon>
        <taxon>Nitrososphaerales</taxon>
        <taxon>Nitrososphaeraceae</taxon>
        <taxon>Candidatus Nitrosocosmicus</taxon>
    </lineage>
</organism>
<evidence type="ECO:0000256" key="6">
    <source>
        <dbReference type="ARBA" id="ARBA00023002"/>
    </source>
</evidence>
<dbReference type="RefSeq" id="WP_134482660.1">
    <property type="nucleotide sequence ID" value="NZ_LR216287.1"/>
</dbReference>
<dbReference type="OrthoDB" id="336837at2157"/>
<evidence type="ECO:0000256" key="4">
    <source>
        <dbReference type="ARBA" id="ARBA00022723"/>
    </source>
</evidence>
<reference evidence="14 15" key="1">
    <citation type="submission" date="2019-02" db="EMBL/GenBank/DDBJ databases">
        <authorList>
            <person name="Lehtovirta-Morley E L."/>
        </authorList>
    </citation>
    <scope>NUCLEOTIDE SEQUENCE [LARGE SCALE GENOMIC DNA]</scope>
    <source>
        <strain evidence="14">NFRAN1</strain>
    </source>
</reference>
<evidence type="ECO:0000256" key="10">
    <source>
        <dbReference type="ARBA" id="ARBA00023157"/>
    </source>
</evidence>
<proteinExistence type="predicted"/>
<keyword evidence="3 13" id="KW-0812">Transmembrane</keyword>
<feature type="compositionally biased region" description="Low complexity" evidence="12">
    <location>
        <begin position="162"/>
        <end position="179"/>
    </location>
</feature>
<evidence type="ECO:0000256" key="8">
    <source>
        <dbReference type="ARBA" id="ARBA00023133"/>
    </source>
</evidence>
<evidence type="ECO:0000256" key="2">
    <source>
        <dbReference type="ARBA" id="ARBA00022475"/>
    </source>
</evidence>
<accession>A0A484IC06</accession>
<evidence type="ECO:0000256" key="3">
    <source>
        <dbReference type="ARBA" id="ARBA00022692"/>
    </source>
</evidence>
<feature type="transmembrane region" description="Helical" evidence="13">
    <location>
        <begin position="125"/>
        <end position="148"/>
    </location>
</feature>
<keyword evidence="8" id="KW-0350">Heme biosynthesis</keyword>
<evidence type="ECO:0000313" key="14">
    <source>
        <dbReference type="EMBL" id="VFJ12551.1"/>
    </source>
</evidence>
<keyword evidence="5 13" id="KW-1133">Transmembrane helix</keyword>
<evidence type="ECO:0000256" key="9">
    <source>
        <dbReference type="ARBA" id="ARBA00023136"/>
    </source>
</evidence>
<dbReference type="InterPro" id="IPR050450">
    <property type="entry name" value="COX15/CtaA_HemeA_synthase"/>
</dbReference>
<evidence type="ECO:0000256" key="13">
    <source>
        <dbReference type="SAM" id="Phobius"/>
    </source>
</evidence>
<evidence type="ECO:0000313" key="15">
    <source>
        <dbReference type="Proteomes" id="UP000294299"/>
    </source>
</evidence>
<evidence type="ECO:0000256" key="11">
    <source>
        <dbReference type="ARBA" id="ARBA00023444"/>
    </source>
</evidence>
<evidence type="ECO:0000256" key="1">
    <source>
        <dbReference type="ARBA" id="ARBA00004141"/>
    </source>
</evidence>
<feature type="region of interest" description="Disordered" evidence="12">
    <location>
        <begin position="157"/>
        <end position="179"/>
    </location>
</feature>
<keyword evidence="4" id="KW-0479">Metal-binding</keyword>
<evidence type="ECO:0000256" key="7">
    <source>
        <dbReference type="ARBA" id="ARBA00023004"/>
    </source>
</evidence>
<feature type="transmembrane region" description="Helical" evidence="13">
    <location>
        <begin position="16"/>
        <end position="37"/>
    </location>
</feature>
<sequence length="179" mass="19650">MKSTRIGQTRFPAKKLFVVTLIVMGITYSVMMLGVYLSSIHQGLSCLTWPLCPNGFDFPPPDYFYEHIHRTLVFVLMIALFSFTAYSFIKLSSRSLRIKLALASGLLIGQVILGWVMIVTKLHPVIVATHLATGIAFFGILVVTLISLHHVMKEGNGNNRVSSSTRSSKSSSGKSGSSK</sequence>
<evidence type="ECO:0000256" key="5">
    <source>
        <dbReference type="ARBA" id="ARBA00022989"/>
    </source>
</evidence>
<name>A0A484IC06_9ARCH</name>
<keyword evidence="15" id="KW-1185">Reference proteome</keyword>
<dbReference type="PANTHER" id="PTHR35457">
    <property type="entry name" value="HEME A SYNTHASE"/>
    <property type="match status" value="1"/>
</dbReference>
<dbReference type="EMBL" id="LR216287">
    <property type="protein sequence ID" value="VFJ12551.1"/>
    <property type="molecule type" value="Genomic_DNA"/>
</dbReference>
<keyword evidence="6" id="KW-0560">Oxidoreductase</keyword>
<dbReference type="GO" id="GO:0016020">
    <property type="term" value="C:membrane"/>
    <property type="evidence" value="ECO:0007669"/>
    <property type="project" value="UniProtKB-SubCell"/>
</dbReference>
<protein>
    <submittedName>
        <fullName evidence="14">Heme A synthase</fullName>
    </submittedName>
</protein>